<proteinExistence type="predicted"/>
<dbReference type="OrthoDB" id="2443821at2759"/>
<reference evidence="1 2" key="1">
    <citation type="submission" date="2018-08" db="EMBL/GenBank/DDBJ databases">
        <title>Genome and evolution of the arbuscular mycorrhizal fungus Diversispora epigaea (formerly Glomus versiforme) and its bacterial endosymbionts.</title>
        <authorList>
            <person name="Sun X."/>
            <person name="Fei Z."/>
            <person name="Harrison M."/>
        </authorList>
    </citation>
    <scope>NUCLEOTIDE SEQUENCE [LARGE SCALE GENOMIC DNA]</scope>
    <source>
        <strain evidence="1 2">IT104</strain>
    </source>
</reference>
<dbReference type="Proteomes" id="UP000266861">
    <property type="component" value="Unassembled WGS sequence"/>
</dbReference>
<keyword evidence="2" id="KW-1185">Reference proteome</keyword>
<sequence length="85" mass="10105">MSKVLEEEVEELIESIRSSIDWVVLPEWIAKGEPYEEHEEVLMQQKCENGIAYSGHDVPKEYYLYILVLPNNEKLLLQTHLHQFY</sequence>
<dbReference type="AlphaFoldDB" id="A0A397IGY0"/>
<evidence type="ECO:0000313" key="1">
    <source>
        <dbReference type="EMBL" id="RHZ74097.1"/>
    </source>
</evidence>
<protein>
    <submittedName>
        <fullName evidence="1">Uncharacterized protein</fullName>
    </submittedName>
</protein>
<evidence type="ECO:0000313" key="2">
    <source>
        <dbReference type="Proteomes" id="UP000266861"/>
    </source>
</evidence>
<dbReference type="EMBL" id="PQFF01000210">
    <property type="protein sequence ID" value="RHZ74097.1"/>
    <property type="molecule type" value="Genomic_DNA"/>
</dbReference>
<name>A0A397IGY0_9GLOM</name>
<comment type="caution">
    <text evidence="1">The sequence shown here is derived from an EMBL/GenBank/DDBJ whole genome shotgun (WGS) entry which is preliminary data.</text>
</comment>
<gene>
    <name evidence="1" type="ORF">Glove_227g131</name>
</gene>
<organism evidence="1 2">
    <name type="scientific">Diversispora epigaea</name>
    <dbReference type="NCBI Taxonomy" id="1348612"/>
    <lineage>
        <taxon>Eukaryota</taxon>
        <taxon>Fungi</taxon>
        <taxon>Fungi incertae sedis</taxon>
        <taxon>Mucoromycota</taxon>
        <taxon>Glomeromycotina</taxon>
        <taxon>Glomeromycetes</taxon>
        <taxon>Diversisporales</taxon>
        <taxon>Diversisporaceae</taxon>
        <taxon>Diversispora</taxon>
    </lineage>
</organism>
<accession>A0A397IGY0</accession>